<name>A0A2K2U3F4_9ACTN</name>
<gene>
    <name evidence="2" type="ORF">C2L80_09910</name>
</gene>
<organism evidence="2 3">
    <name type="scientific">Rubneribacter badeniensis</name>
    <dbReference type="NCBI Taxonomy" id="2070688"/>
    <lineage>
        <taxon>Bacteria</taxon>
        <taxon>Bacillati</taxon>
        <taxon>Actinomycetota</taxon>
        <taxon>Coriobacteriia</taxon>
        <taxon>Eggerthellales</taxon>
        <taxon>Eggerthellaceae</taxon>
        <taxon>Rubneribacter</taxon>
    </lineage>
</organism>
<dbReference type="CDD" id="cd24054">
    <property type="entry name" value="ASKHA_NBD_AaPPX-GppA_MtPPX2-like"/>
    <property type="match status" value="1"/>
</dbReference>
<protein>
    <submittedName>
        <fullName evidence="2">Ppx/GppA family phosphatase</fullName>
    </submittedName>
</protein>
<dbReference type="InterPro" id="IPR003695">
    <property type="entry name" value="Ppx_GppA_N"/>
</dbReference>
<dbReference type="PANTHER" id="PTHR30005:SF13">
    <property type="entry name" value="EXOPOLYPHOSPHATASE 2"/>
    <property type="match status" value="1"/>
</dbReference>
<dbReference type="InterPro" id="IPR043129">
    <property type="entry name" value="ATPase_NBD"/>
</dbReference>
<reference evidence="2 3" key="1">
    <citation type="journal article" date="2018" name="Int. J. Syst. Evol. Microbiol.">
        <title>Rubneribacter badeniensis gen. nov., sp. nov. and Enteroscipio rubneri gen. nov., sp. nov., new members of the Eggerthellaceae isolated from human faeces.</title>
        <authorList>
            <person name="Danylec N."/>
            <person name="Gobl A."/>
            <person name="Stoll D.A."/>
            <person name="Hetzer B."/>
            <person name="Kulling S.E."/>
            <person name="Huch M."/>
        </authorList>
    </citation>
    <scope>NUCLEOTIDE SEQUENCE [LARGE SCALE GENOMIC DNA]</scope>
    <source>
        <strain evidence="2 3">ResAG-85</strain>
    </source>
</reference>
<dbReference type="EMBL" id="PPEL01000065">
    <property type="protein sequence ID" value="PNV64831.1"/>
    <property type="molecule type" value="Genomic_DNA"/>
</dbReference>
<accession>A0A2K2U3F4</accession>
<keyword evidence="3" id="KW-1185">Reference proteome</keyword>
<dbReference type="InterPro" id="IPR050273">
    <property type="entry name" value="GppA/Ppx_hydrolase"/>
</dbReference>
<dbReference type="PANTHER" id="PTHR30005">
    <property type="entry name" value="EXOPOLYPHOSPHATASE"/>
    <property type="match status" value="1"/>
</dbReference>
<comment type="caution">
    <text evidence="2">The sequence shown here is derived from an EMBL/GenBank/DDBJ whole genome shotgun (WGS) entry which is preliminary data.</text>
</comment>
<evidence type="ECO:0000259" key="1">
    <source>
        <dbReference type="Pfam" id="PF02541"/>
    </source>
</evidence>
<dbReference type="SUPFAM" id="SSF53067">
    <property type="entry name" value="Actin-like ATPase domain"/>
    <property type="match status" value="2"/>
</dbReference>
<feature type="domain" description="Ppx/GppA phosphatase N-terminal" evidence="1">
    <location>
        <begin position="41"/>
        <end position="331"/>
    </location>
</feature>
<evidence type="ECO:0000313" key="3">
    <source>
        <dbReference type="Proteomes" id="UP000236488"/>
    </source>
</evidence>
<dbReference type="Gene3D" id="3.30.420.40">
    <property type="match status" value="1"/>
</dbReference>
<dbReference type="Gene3D" id="3.30.420.150">
    <property type="entry name" value="Exopolyphosphatase. Domain 2"/>
    <property type="match status" value="1"/>
</dbReference>
<dbReference type="AlphaFoldDB" id="A0A2K2U3F4"/>
<dbReference type="Pfam" id="PF02541">
    <property type="entry name" value="Ppx-GppA"/>
    <property type="match status" value="1"/>
</dbReference>
<evidence type="ECO:0000313" key="2">
    <source>
        <dbReference type="EMBL" id="PNV64831.1"/>
    </source>
</evidence>
<dbReference type="GO" id="GO:0016462">
    <property type="term" value="F:pyrophosphatase activity"/>
    <property type="evidence" value="ECO:0007669"/>
    <property type="project" value="TreeGrafter"/>
</dbReference>
<dbReference type="RefSeq" id="WP_092197406.1">
    <property type="nucleotide sequence ID" value="NZ_PPEL01000065.1"/>
</dbReference>
<proteinExistence type="predicted"/>
<dbReference type="Proteomes" id="UP000236488">
    <property type="component" value="Unassembled WGS sequence"/>
</dbReference>
<sequence>MPQSAPGAVLPNVSKGSARGAVRPGRYAAIDIGTVTCRMLVADIDEEGRLRELDREYAITNLGEGVDASGVLKPEAMSRVLDVVARYQEVLSDFERSGRPVRVTAVATSAARDARNAGEFERLLAERGIELSVIPGAREAALSFAGASCDFLGERLLVVDIGGGSTEVVAGRAGGDPVRARSFDIGCRRVTEKFLASDPPSDRELECARQWTREGMRPFFEELRASGFFLDRLVAVAGTATTVVAVRERMRVYDTARVHKALVTRTDLDAVSERLQSVALSERERIVGLDPGRAPVIVAGMVILQTVLDLAGVDSFTVSESDILHGIVLDAACSDAG</sequence>